<reference evidence="1" key="1">
    <citation type="journal article" date="2021" name="PeerJ">
        <title>Extensive microbial diversity within the chicken gut microbiome revealed by metagenomics and culture.</title>
        <authorList>
            <person name="Gilroy R."/>
            <person name="Ravi A."/>
            <person name="Getino M."/>
            <person name="Pursley I."/>
            <person name="Horton D.L."/>
            <person name="Alikhan N.F."/>
            <person name="Baker D."/>
            <person name="Gharbi K."/>
            <person name="Hall N."/>
            <person name="Watson M."/>
            <person name="Adriaenssens E.M."/>
            <person name="Foster-Nyarko E."/>
            <person name="Jarju S."/>
            <person name="Secka A."/>
            <person name="Antonio M."/>
            <person name="Oren A."/>
            <person name="Chaudhuri R.R."/>
            <person name="La Ragione R."/>
            <person name="Hildebrand F."/>
            <person name="Pallen M.J."/>
        </authorList>
    </citation>
    <scope>NUCLEOTIDE SEQUENCE</scope>
    <source>
        <strain evidence="1">378</strain>
    </source>
</reference>
<reference evidence="1" key="2">
    <citation type="submission" date="2021-04" db="EMBL/GenBank/DDBJ databases">
        <authorList>
            <person name="Gilroy R."/>
        </authorList>
    </citation>
    <scope>NUCLEOTIDE SEQUENCE</scope>
    <source>
        <strain evidence="1">378</strain>
    </source>
</reference>
<gene>
    <name evidence="1" type="ORF">H9847_05205</name>
</gene>
<comment type="caution">
    <text evidence="1">The sequence shown here is derived from an EMBL/GenBank/DDBJ whole genome shotgun (WGS) entry which is preliminary data.</text>
</comment>
<dbReference type="Proteomes" id="UP000733611">
    <property type="component" value="Unassembled WGS sequence"/>
</dbReference>
<evidence type="ECO:0000313" key="1">
    <source>
        <dbReference type="EMBL" id="MBU3844254.1"/>
    </source>
</evidence>
<proteinExistence type="predicted"/>
<sequence>MKQELETHDLAELDCECFEIEEFRLLTLTLPEPNPDAFASSPLLDAQLQLKTDLTYKFAQAVINHGHQYLRSRRAYGRGVLKEPIGKKLLAPSAGDSPKHAAALVHFYFFDDDSLFEGSLLDKRRFESVEKK</sequence>
<accession>A0A948TG46</accession>
<organism evidence="1 2">
    <name type="scientific">Candidatus Anaerobiospirillum pullicola</name>
    <dbReference type="NCBI Taxonomy" id="2838451"/>
    <lineage>
        <taxon>Bacteria</taxon>
        <taxon>Pseudomonadati</taxon>
        <taxon>Pseudomonadota</taxon>
        <taxon>Gammaproteobacteria</taxon>
        <taxon>Aeromonadales</taxon>
        <taxon>Succinivibrionaceae</taxon>
        <taxon>Anaerobiospirillum</taxon>
    </lineage>
</organism>
<dbReference type="EMBL" id="JAHLFE010000104">
    <property type="protein sequence ID" value="MBU3844254.1"/>
    <property type="molecule type" value="Genomic_DNA"/>
</dbReference>
<dbReference type="AlphaFoldDB" id="A0A948TG46"/>
<protein>
    <submittedName>
        <fullName evidence="1">Uncharacterized protein</fullName>
    </submittedName>
</protein>
<name>A0A948TG46_9GAMM</name>
<evidence type="ECO:0000313" key="2">
    <source>
        <dbReference type="Proteomes" id="UP000733611"/>
    </source>
</evidence>